<name>A0A6L7I3A0_9GAMM</name>
<comment type="caution">
    <text evidence="4">The sequence shown here is derived from an EMBL/GenBank/DDBJ whole genome shotgun (WGS) entry which is preliminary data.</text>
</comment>
<evidence type="ECO:0000256" key="2">
    <source>
        <dbReference type="ARBA" id="ARBA00023002"/>
    </source>
</evidence>
<accession>A0A6L7I3A0</accession>
<feature type="domain" description="Ketoreductase" evidence="3">
    <location>
        <begin position="2"/>
        <end position="180"/>
    </location>
</feature>
<dbReference type="PANTHER" id="PTHR43391">
    <property type="entry name" value="RETINOL DEHYDROGENASE-RELATED"/>
    <property type="match status" value="1"/>
</dbReference>
<evidence type="ECO:0000313" key="5">
    <source>
        <dbReference type="Proteomes" id="UP000474778"/>
    </source>
</evidence>
<gene>
    <name evidence="4" type="ORF">GNT65_19585</name>
</gene>
<dbReference type="InterPro" id="IPR036291">
    <property type="entry name" value="NAD(P)-bd_dom_sf"/>
</dbReference>
<evidence type="ECO:0000259" key="3">
    <source>
        <dbReference type="SMART" id="SM00822"/>
    </source>
</evidence>
<dbReference type="PANTHER" id="PTHR43391:SF82">
    <property type="entry name" value="OXIDOREDUCTASE SADH-RELATED"/>
    <property type="match status" value="1"/>
</dbReference>
<proteinExistence type="inferred from homology"/>
<evidence type="ECO:0000256" key="1">
    <source>
        <dbReference type="ARBA" id="ARBA00006484"/>
    </source>
</evidence>
<dbReference type="InterPro" id="IPR002347">
    <property type="entry name" value="SDR_fam"/>
</dbReference>
<dbReference type="InterPro" id="IPR020904">
    <property type="entry name" value="Sc_DH/Rdtase_CS"/>
</dbReference>
<dbReference type="SMART" id="SM00822">
    <property type="entry name" value="PKS_KR"/>
    <property type="match status" value="1"/>
</dbReference>
<dbReference type="PROSITE" id="PS00061">
    <property type="entry name" value="ADH_SHORT"/>
    <property type="match status" value="1"/>
</dbReference>
<protein>
    <submittedName>
        <fullName evidence="4">SDR family NAD(P)-dependent oxidoreductase</fullName>
    </submittedName>
</protein>
<dbReference type="SUPFAM" id="SSF51735">
    <property type="entry name" value="NAD(P)-binding Rossmann-fold domains"/>
    <property type="match status" value="1"/>
</dbReference>
<dbReference type="EMBL" id="WRPA01000027">
    <property type="protein sequence ID" value="MXR70863.1"/>
    <property type="molecule type" value="Genomic_DNA"/>
</dbReference>
<comment type="similarity">
    <text evidence="1">Belongs to the short-chain dehydrogenases/reductases (SDR) family.</text>
</comment>
<reference evidence="4 5" key="1">
    <citation type="submission" date="2019-12" db="EMBL/GenBank/DDBJ databases">
        <title>Shewanella insulae sp. nov., isolated from a tidal flat.</title>
        <authorList>
            <person name="Yoon J.-H."/>
        </authorList>
    </citation>
    <scope>NUCLEOTIDE SEQUENCE [LARGE SCALE GENOMIC DNA]</scope>
    <source>
        <strain evidence="4 5">JBTF-M18</strain>
    </source>
</reference>
<dbReference type="RefSeq" id="WP_160798865.1">
    <property type="nucleotide sequence ID" value="NZ_CANMWR010000008.1"/>
</dbReference>
<dbReference type="Gene3D" id="3.40.50.720">
    <property type="entry name" value="NAD(P)-binding Rossmann-like Domain"/>
    <property type="match status" value="1"/>
</dbReference>
<dbReference type="GO" id="GO:0016491">
    <property type="term" value="F:oxidoreductase activity"/>
    <property type="evidence" value="ECO:0007669"/>
    <property type="project" value="UniProtKB-KW"/>
</dbReference>
<dbReference type="AlphaFoldDB" id="A0A6L7I3A0"/>
<dbReference type="Proteomes" id="UP000474778">
    <property type="component" value="Unassembled WGS sequence"/>
</dbReference>
<dbReference type="Pfam" id="PF00106">
    <property type="entry name" value="adh_short"/>
    <property type="match status" value="1"/>
</dbReference>
<dbReference type="PRINTS" id="PR00081">
    <property type="entry name" value="GDHRDH"/>
</dbReference>
<sequence>MILITGASSGLGAALAKRYADLGEQVMISGRNQARLADVAQASKNLHPMAADLCDEQGVTALFDNLTTMSGGAALDTVIHCAGSGYFGPITEQQTDEIHKLLQNNVTSCILLVRELVKRYQDTPLNLVVVMSTAAQQPKAGESTYCAAKWAVRGFIESVRLELKGKPMKIIAVYPGGMDTGFWPSSGKSLDTSSFMSADEAAEMLQGALKATAHGHIADITIARG</sequence>
<evidence type="ECO:0000313" key="4">
    <source>
        <dbReference type="EMBL" id="MXR70863.1"/>
    </source>
</evidence>
<keyword evidence="5" id="KW-1185">Reference proteome</keyword>
<keyword evidence="2" id="KW-0560">Oxidoreductase</keyword>
<dbReference type="InterPro" id="IPR057326">
    <property type="entry name" value="KR_dom"/>
</dbReference>
<organism evidence="4 5">
    <name type="scientific">Shewanella insulae</name>
    <dbReference type="NCBI Taxonomy" id="2681496"/>
    <lineage>
        <taxon>Bacteria</taxon>
        <taxon>Pseudomonadati</taxon>
        <taxon>Pseudomonadota</taxon>
        <taxon>Gammaproteobacteria</taxon>
        <taxon>Alteromonadales</taxon>
        <taxon>Shewanellaceae</taxon>
        <taxon>Shewanella</taxon>
    </lineage>
</organism>